<dbReference type="InterPro" id="IPR000836">
    <property type="entry name" value="PRTase_dom"/>
</dbReference>
<evidence type="ECO:0000256" key="2">
    <source>
        <dbReference type="ARBA" id="ARBA00011971"/>
    </source>
</evidence>
<keyword evidence="5" id="KW-0665">Pyrimidine biosynthesis</keyword>
<evidence type="ECO:0000313" key="7">
    <source>
        <dbReference type="EMBL" id="SVB10280.1"/>
    </source>
</evidence>
<comment type="pathway">
    <text evidence="1">Pyrimidine metabolism; UMP biosynthesis via de novo pathway; UMP from orotate: step 1/2.</text>
</comment>
<sequence length="172" mass="18746">MSGAFKTGDFLLSSGKKSNVYFDGRIISLIPESLEIISLEILEEIKNRKANVLAGPTLGADPIIGGVLVKAMENNIQLHGAIVRKEAKEHGTEKQIEGLFKEEDKVIIIDDTCTTGKSVLMAAKALETQGCKVVGIICVVDRGEGGKENIEKYGYKFSSLLKIENLKLIPWI</sequence>
<reference evidence="7" key="1">
    <citation type="submission" date="2018-05" db="EMBL/GenBank/DDBJ databases">
        <authorList>
            <person name="Lanie J.A."/>
            <person name="Ng W.-L."/>
            <person name="Kazmierczak K.M."/>
            <person name="Andrzejewski T.M."/>
            <person name="Davidsen T.M."/>
            <person name="Wayne K.J."/>
            <person name="Tettelin H."/>
            <person name="Glass J.I."/>
            <person name="Rusch D."/>
            <person name="Podicherti R."/>
            <person name="Tsui H.-C.T."/>
            <person name="Winkler M.E."/>
        </authorList>
    </citation>
    <scope>NUCLEOTIDE SEQUENCE</scope>
</reference>
<dbReference type="InterPro" id="IPR004467">
    <property type="entry name" value="Or_phspho_trans_dom"/>
</dbReference>
<keyword evidence="3" id="KW-0328">Glycosyltransferase</keyword>
<dbReference type="NCBIfam" id="TIGR00336">
    <property type="entry name" value="pyrE"/>
    <property type="match status" value="1"/>
</dbReference>
<evidence type="ECO:0000256" key="1">
    <source>
        <dbReference type="ARBA" id="ARBA00004889"/>
    </source>
</evidence>
<name>A0A382B8Z8_9ZZZZ</name>
<dbReference type="SUPFAM" id="SSF53271">
    <property type="entry name" value="PRTase-like"/>
    <property type="match status" value="1"/>
</dbReference>
<dbReference type="UniPathway" id="UPA00070">
    <property type="reaction ID" value="UER00119"/>
</dbReference>
<gene>
    <name evidence="7" type="ORF">METZ01_LOCUS163134</name>
</gene>
<dbReference type="InterPro" id="IPR023031">
    <property type="entry name" value="OPRT"/>
</dbReference>
<dbReference type="EC" id="2.4.2.10" evidence="2"/>
<dbReference type="InterPro" id="IPR029057">
    <property type="entry name" value="PRTase-like"/>
</dbReference>
<evidence type="ECO:0000256" key="3">
    <source>
        <dbReference type="ARBA" id="ARBA00022676"/>
    </source>
</evidence>
<organism evidence="7">
    <name type="scientific">marine metagenome</name>
    <dbReference type="NCBI Taxonomy" id="408172"/>
    <lineage>
        <taxon>unclassified sequences</taxon>
        <taxon>metagenomes</taxon>
        <taxon>ecological metagenomes</taxon>
    </lineage>
</organism>
<dbReference type="GO" id="GO:0019856">
    <property type="term" value="P:pyrimidine nucleobase biosynthetic process"/>
    <property type="evidence" value="ECO:0007669"/>
    <property type="project" value="TreeGrafter"/>
</dbReference>
<keyword evidence="4" id="KW-0808">Transferase</keyword>
<protein>
    <recommendedName>
        <fullName evidence="2">orotate phosphoribosyltransferase</fullName>
        <ecNumber evidence="2">2.4.2.10</ecNumber>
    </recommendedName>
</protein>
<dbReference type="HAMAP" id="MF_01208">
    <property type="entry name" value="PyrE"/>
    <property type="match status" value="1"/>
</dbReference>
<evidence type="ECO:0000259" key="6">
    <source>
        <dbReference type="Pfam" id="PF00156"/>
    </source>
</evidence>
<dbReference type="Pfam" id="PF00156">
    <property type="entry name" value="Pribosyltran"/>
    <property type="match status" value="1"/>
</dbReference>
<accession>A0A382B8Z8</accession>
<dbReference type="Gene3D" id="3.40.50.2020">
    <property type="match status" value="1"/>
</dbReference>
<dbReference type="EMBL" id="UINC01028746">
    <property type="protein sequence ID" value="SVB10280.1"/>
    <property type="molecule type" value="Genomic_DNA"/>
</dbReference>
<dbReference type="AlphaFoldDB" id="A0A382B8Z8"/>
<dbReference type="GO" id="GO:0004588">
    <property type="term" value="F:orotate phosphoribosyltransferase activity"/>
    <property type="evidence" value="ECO:0007669"/>
    <property type="project" value="UniProtKB-EC"/>
</dbReference>
<dbReference type="PANTHER" id="PTHR19278:SF9">
    <property type="entry name" value="URIDINE 5'-MONOPHOSPHATE SYNTHASE"/>
    <property type="match status" value="1"/>
</dbReference>
<evidence type="ECO:0000256" key="5">
    <source>
        <dbReference type="ARBA" id="ARBA00022975"/>
    </source>
</evidence>
<dbReference type="CDD" id="cd06223">
    <property type="entry name" value="PRTases_typeI"/>
    <property type="match status" value="1"/>
</dbReference>
<evidence type="ECO:0000256" key="4">
    <source>
        <dbReference type="ARBA" id="ARBA00022679"/>
    </source>
</evidence>
<dbReference type="PANTHER" id="PTHR19278">
    <property type="entry name" value="OROTATE PHOSPHORIBOSYLTRANSFERASE"/>
    <property type="match status" value="1"/>
</dbReference>
<feature type="domain" description="Phosphoribosyltransferase" evidence="6">
    <location>
        <begin position="39"/>
        <end position="149"/>
    </location>
</feature>
<dbReference type="GO" id="GO:0044205">
    <property type="term" value="P:'de novo' UMP biosynthetic process"/>
    <property type="evidence" value="ECO:0007669"/>
    <property type="project" value="UniProtKB-UniPathway"/>
</dbReference>
<proteinExistence type="inferred from homology"/>